<gene>
    <name evidence="3" type="ORF">HD593_003420</name>
</gene>
<dbReference type="EMBL" id="JACHMI010000001">
    <property type="protein sequence ID" value="MBB6548625.1"/>
    <property type="molecule type" value="Genomic_DNA"/>
</dbReference>
<evidence type="ECO:0000256" key="1">
    <source>
        <dbReference type="SAM" id="MobiDB-lite"/>
    </source>
</evidence>
<evidence type="ECO:0000256" key="2">
    <source>
        <dbReference type="SAM" id="Phobius"/>
    </source>
</evidence>
<evidence type="ECO:0000313" key="3">
    <source>
        <dbReference type="EMBL" id="MBB6548625.1"/>
    </source>
</evidence>
<keyword evidence="2" id="KW-0812">Transmembrane</keyword>
<proteinExistence type="predicted"/>
<reference evidence="3 4" key="1">
    <citation type="submission" date="2020-08" db="EMBL/GenBank/DDBJ databases">
        <title>Sequencing the genomes of 1000 actinobacteria strains.</title>
        <authorList>
            <person name="Klenk H.-P."/>
        </authorList>
    </citation>
    <scope>NUCLEOTIDE SEQUENCE [LARGE SCALE GENOMIC DNA]</scope>
    <source>
        <strain evidence="3 4">DSM 43768</strain>
    </source>
</reference>
<keyword evidence="4" id="KW-1185">Reference proteome</keyword>
<dbReference type="AlphaFoldDB" id="A0A7X0TYV1"/>
<sequence length="111" mass="11130">MDLEVLAMAVIGAICFGLVIGWITYGTLRHRGPGAGLAELAAVLAAVGGGLVTAMLGLPEVFGGYAVGLAVGFFGYLVLVTLVPGSPWAGGEPVKRPTGAYDAQRSGSAEP</sequence>
<keyword evidence="2" id="KW-1133">Transmembrane helix</keyword>
<feature type="transmembrane region" description="Helical" evidence="2">
    <location>
        <begin position="37"/>
        <end position="56"/>
    </location>
</feature>
<feature type="transmembrane region" description="Helical" evidence="2">
    <location>
        <begin position="6"/>
        <end position="25"/>
    </location>
</feature>
<dbReference type="Proteomes" id="UP000565579">
    <property type="component" value="Unassembled WGS sequence"/>
</dbReference>
<organism evidence="3 4">
    <name type="scientific">Nonomuraea rubra</name>
    <dbReference type="NCBI Taxonomy" id="46180"/>
    <lineage>
        <taxon>Bacteria</taxon>
        <taxon>Bacillati</taxon>
        <taxon>Actinomycetota</taxon>
        <taxon>Actinomycetes</taxon>
        <taxon>Streptosporangiales</taxon>
        <taxon>Streptosporangiaceae</taxon>
        <taxon>Nonomuraea</taxon>
    </lineage>
</organism>
<feature type="region of interest" description="Disordered" evidence="1">
    <location>
        <begin position="86"/>
        <end position="111"/>
    </location>
</feature>
<evidence type="ECO:0000313" key="4">
    <source>
        <dbReference type="Proteomes" id="UP000565579"/>
    </source>
</evidence>
<feature type="transmembrane region" description="Helical" evidence="2">
    <location>
        <begin position="62"/>
        <end position="83"/>
    </location>
</feature>
<comment type="caution">
    <text evidence="3">The sequence shown here is derived from an EMBL/GenBank/DDBJ whole genome shotgun (WGS) entry which is preliminary data.</text>
</comment>
<protein>
    <submittedName>
        <fullName evidence="3">Putative membrane protein YeaQ/YmgE (Transglycosylase-associated protein family)</fullName>
    </submittedName>
</protein>
<dbReference type="RefSeq" id="WP_185103090.1">
    <property type="nucleotide sequence ID" value="NZ_JACHMI010000001.1"/>
</dbReference>
<name>A0A7X0TYV1_9ACTN</name>
<keyword evidence="2" id="KW-0472">Membrane</keyword>
<accession>A0A7X0TYV1</accession>